<dbReference type="PANTHER" id="PTHR10891">
    <property type="entry name" value="EF-HAND CALCIUM-BINDING DOMAIN CONTAINING PROTEIN"/>
    <property type="match status" value="1"/>
</dbReference>
<proteinExistence type="predicted"/>
<dbReference type="InterPro" id="IPR018247">
    <property type="entry name" value="EF_Hand_1_Ca_BS"/>
</dbReference>
<dbReference type="InterPro" id="IPR039647">
    <property type="entry name" value="EF_hand_pair_protein_CML-like"/>
</dbReference>
<name>A0AAD3TL79_NEPGR</name>
<evidence type="ECO:0000256" key="3">
    <source>
        <dbReference type="ARBA" id="ARBA00022837"/>
    </source>
</evidence>
<dbReference type="InterPro" id="IPR011992">
    <property type="entry name" value="EF-hand-dom_pair"/>
</dbReference>
<dbReference type="SMART" id="SM00054">
    <property type="entry name" value="EFh"/>
    <property type="match status" value="2"/>
</dbReference>
<dbReference type="PROSITE" id="PS00018">
    <property type="entry name" value="EF_HAND_1"/>
    <property type="match status" value="2"/>
</dbReference>
<sequence>MPLYSNSSRAYILLAQLATTKTSNCTPEQRKMLLFLSNLLCSFFAKPKFWVPRLTEKNDVEKEDSGDQSTVSVAELKMVMGRLGILYDRAPAEVGNVGPNELEGLFEEDEPSFEEVKEAFDVFDQNRDGFIDAQELHSVLCSLGMRDFGSEVEECRKMISAFDKNGDGLLDYDEFLTSMEKCLC</sequence>
<dbReference type="Pfam" id="PF13499">
    <property type="entry name" value="EF-hand_7"/>
    <property type="match status" value="1"/>
</dbReference>
<evidence type="ECO:0000313" key="6">
    <source>
        <dbReference type="Proteomes" id="UP001279734"/>
    </source>
</evidence>
<keyword evidence="3" id="KW-0106">Calcium</keyword>
<dbReference type="InterPro" id="IPR002048">
    <property type="entry name" value="EF_hand_dom"/>
</dbReference>
<keyword evidence="2" id="KW-0677">Repeat</keyword>
<feature type="domain" description="EF-hand" evidence="4">
    <location>
        <begin position="150"/>
        <end position="184"/>
    </location>
</feature>
<comment type="caution">
    <text evidence="5">The sequence shown here is derived from an EMBL/GenBank/DDBJ whole genome shotgun (WGS) entry which is preliminary data.</text>
</comment>
<evidence type="ECO:0000256" key="2">
    <source>
        <dbReference type="ARBA" id="ARBA00022737"/>
    </source>
</evidence>
<dbReference type="EMBL" id="BSYO01000039">
    <property type="protein sequence ID" value="GMH31166.1"/>
    <property type="molecule type" value="Genomic_DNA"/>
</dbReference>
<gene>
    <name evidence="5" type="ORF">Nepgr_033009</name>
</gene>
<dbReference type="CDD" id="cd00051">
    <property type="entry name" value="EFh"/>
    <property type="match status" value="1"/>
</dbReference>
<reference evidence="5" key="1">
    <citation type="submission" date="2023-05" db="EMBL/GenBank/DDBJ databases">
        <title>Nepenthes gracilis genome sequencing.</title>
        <authorList>
            <person name="Fukushima K."/>
        </authorList>
    </citation>
    <scope>NUCLEOTIDE SEQUENCE</scope>
    <source>
        <strain evidence="5">SING2019-196</strain>
    </source>
</reference>
<keyword evidence="1" id="KW-0479">Metal-binding</keyword>
<dbReference type="FunFam" id="1.10.238.10:FF:000003">
    <property type="entry name" value="Calmodulin A"/>
    <property type="match status" value="1"/>
</dbReference>
<dbReference type="GO" id="GO:0005509">
    <property type="term" value="F:calcium ion binding"/>
    <property type="evidence" value="ECO:0007669"/>
    <property type="project" value="InterPro"/>
</dbReference>
<feature type="domain" description="EF-hand" evidence="4">
    <location>
        <begin position="111"/>
        <end position="146"/>
    </location>
</feature>
<dbReference type="Proteomes" id="UP001279734">
    <property type="component" value="Unassembled WGS sequence"/>
</dbReference>
<evidence type="ECO:0000256" key="1">
    <source>
        <dbReference type="ARBA" id="ARBA00022723"/>
    </source>
</evidence>
<evidence type="ECO:0000259" key="4">
    <source>
        <dbReference type="PROSITE" id="PS50222"/>
    </source>
</evidence>
<keyword evidence="6" id="KW-1185">Reference proteome</keyword>
<evidence type="ECO:0000313" key="5">
    <source>
        <dbReference type="EMBL" id="GMH31166.1"/>
    </source>
</evidence>
<dbReference type="SUPFAM" id="SSF47473">
    <property type="entry name" value="EF-hand"/>
    <property type="match status" value="1"/>
</dbReference>
<accession>A0AAD3TL79</accession>
<dbReference type="AlphaFoldDB" id="A0AAD3TL79"/>
<dbReference type="PROSITE" id="PS50222">
    <property type="entry name" value="EF_HAND_2"/>
    <property type="match status" value="2"/>
</dbReference>
<organism evidence="5 6">
    <name type="scientific">Nepenthes gracilis</name>
    <name type="common">Slender pitcher plant</name>
    <dbReference type="NCBI Taxonomy" id="150966"/>
    <lineage>
        <taxon>Eukaryota</taxon>
        <taxon>Viridiplantae</taxon>
        <taxon>Streptophyta</taxon>
        <taxon>Embryophyta</taxon>
        <taxon>Tracheophyta</taxon>
        <taxon>Spermatophyta</taxon>
        <taxon>Magnoliopsida</taxon>
        <taxon>eudicotyledons</taxon>
        <taxon>Gunneridae</taxon>
        <taxon>Pentapetalae</taxon>
        <taxon>Caryophyllales</taxon>
        <taxon>Nepenthaceae</taxon>
        <taxon>Nepenthes</taxon>
    </lineage>
</organism>
<protein>
    <recommendedName>
        <fullName evidence="4">EF-hand domain-containing protein</fullName>
    </recommendedName>
</protein>
<dbReference type="Gene3D" id="1.10.238.10">
    <property type="entry name" value="EF-hand"/>
    <property type="match status" value="1"/>
</dbReference>